<feature type="non-terminal residue" evidence="3">
    <location>
        <position position="1"/>
    </location>
</feature>
<evidence type="ECO:0000256" key="1">
    <source>
        <dbReference type="SAM" id="MobiDB-lite"/>
    </source>
</evidence>
<protein>
    <submittedName>
        <fullName evidence="3">ORF c17759_g1_i1|g.9769 c17759_g1_i1|m.9769 type:internal len:236 (+) protein</fullName>
    </submittedName>
</protein>
<dbReference type="EMBL" id="GBYB01007345">
    <property type="protein sequence ID" value="JAG77112.1"/>
    <property type="molecule type" value="Transcribed_RNA"/>
</dbReference>
<reference evidence="3" key="1">
    <citation type="submission" date="2015-01" db="EMBL/GenBank/DDBJ databases">
        <title>Transcriptome Assembly of Fopius arisanus.</title>
        <authorList>
            <person name="Geib S."/>
        </authorList>
    </citation>
    <scope>NUCLEOTIDE SEQUENCE</scope>
</reference>
<evidence type="ECO:0000313" key="3">
    <source>
        <dbReference type="EMBL" id="JAG77112.1"/>
    </source>
</evidence>
<dbReference type="AlphaFoldDB" id="A0A0C9RG72"/>
<keyword evidence="2" id="KW-0812">Transmembrane</keyword>
<feature type="non-terminal residue" evidence="3">
    <location>
        <position position="235"/>
    </location>
</feature>
<evidence type="ECO:0000256" key="2">
    <source>
        <dbReference type="SAM" id="Phobius"/>
    </source>
</evidence>
<gene>
    <name evidence="3" type="ORF">g.9769</name>
</gene>
<feature type="region of interest" description="Disordered" evidence="1">
    <location>
        <begin position="213"/>
        <end position="235"/>
    </location>
</feature>
<feature type="transmembrane region" description="Helical" evidence="2">
    <location>
        <begin position="46"/>
        <end position="69"/>
    </location>
</feature>
<sequence>ELGRLSSLNKDNQEAGKISRHLVIRLETCDFLVKNQVNPTGGNMKIFFISPMIIGLLLAISPHVTAWLVSRDYDSSEERYGGHGGLGGALKAGAEFHGELGGGGHGGFGGIGLLSHAAKAALRLGSGLTGGLHGGYGGHSGFRGGSHGGFSIEEQAKLVAEGHAGFQTGGLGGLSLEGRAGFVSEKHGEYGTGGYGGFDSDEHLLGFVSEHHGRHGHEHGYGHRHGHRHGHGHRH</sequence>
<keyword evidence="2" id="KW-0472">Membrane</keyword>
<name>A0A0C9RG72_9HYME</name>
<proteinExistence type="predicted"/>
<accession>A0A0C9RG72</accession>
<organism evidence="3">
    <name type="scientific">Fopius arisanus</name>
    <dbReference type="NCBI Taxonomy" id="64838"/>
    <lineage>
        <taxon>Eukaryota</taxon>
        <taxon>Metazoa</taxon>
        <taxon>Ecdysozoa</taxon>
        <taxon>Arthropoda</taxon>
        <taxon>Hexapoda</taxon>
        <taxon>Insecta</taxon>
        <taxon>Pterygota</taxon>
        <taxon>Neoptera</taxon>
        <taxon>Endopterygota</taxon>
        <taxon>Hymenoptera</taxon>
        <taxon>Apocrita</taxon>
        <taxon>Ichneumonoidea</taxon>
        <taxon>Braconidae</taxon>
        <taxon>Opiinae</taxon>
        <taxon>Fopius</taxon>
    </lineage>
</organism>
<keyword evidence="2" id="KW-1133">Transmembrane helix</keyword>